<accession>A0A914E328</accession>
<dbReference type="GO" id="GO:0007165">
    <property type="term" value="P:signal transduction"/>
    <property type="evidence" value="ECO:0007669"/>
    <property type="project" value="TreeGrafter"/>
</dbReference>
<dbReference type="InterPro" id="IPR017853">
    <property type="entry name" value="GH"/>
</dbReference>
<dbReference type="AlphaFoldDB" id="A0A914E328"/>
<dbReference type="WBParaSite" id="ACRNAN_scaffold5390.g11489.t1">
    <property type="protein sequence ID" value="ACRNAN_scaffold5390.g11489.t1"/>
    <property type="gene ID" value="ACRNAN_scaffold5390.g11489"/>
</dbReference>
<reference evidence="2" key="1">
    <citation type="submission" date="2022-11" db="UniProtKB">
        <authorList>
            <consortium name="WormBaseParasite"/>
        </authorList>
    </citation>
    <scope>IDENTIFICATION</scope>
</reference>
<protein>
    <submittedName>
        <fullName evidence="2">Uncharacterized protein</fullName>
    </submittedName>
</protein>
<dbReference type="PANTHER" id="PTHR23208">
    <property type="entry name" value="LYSOZYME PROTEIN"/>
    <property type="match status" value="1"/>
</dbReference>
<dbReference type="PANTHER" id="PTHR23208:SF36">
    <property type="entry name" value="LYSOZYME-RELATED"/>
    <property type="match status" value="1"/>
</dbReference>
<dbReference type="InterPro" id="IPR051595">
    <property type="entry name" value="GH25_Enzymes"/>
</dbReference>
<name>A0A914E328_9BILA</name>
<proteinExistence type="predicted"/>
<keyword evidence="1" id="KW-1185">Reference proteome</keyword>
<organism evidence="1 2">
    <name type="scientific">Acrobeloides nanus</name>
    <dbReference type="NCBI Taxonomy" id="290746"/>
    <lineage>
        <taxon>Eukaryota</taxon>
        <taxon>Metazoa</taxon>
        <taxon>Ecdysozoa</taxon>
        <taxon>Nematoda</taxon>
        <taxon>Chromadorea</taxon>
        <taxon>Rhabditida</taxon>
        <taxon>Tylenchina</taxon>
        <taxon>Cephalobomorpha</taxon>
        <taxon>Cephaloboidea</taxon>
        <taxon>Cephalobidae</taxon>
        <taxon>Acrobeloides</taxon>
    </lineage>
</organism>
<dbReference type="SUPFAM" id="SSF51445">
    <property type="entry name" value="(Trans)glycosidases"/>
    <property type="match status" value="1"/>
</dbReference>
<evidence type="ECO:0000313" key="1">
    <source>
        <dbReference type="Proteomes" id="UP000887540"/>
    </source>
</evidence>
<evidence type="ECO:0000313" key="2">
    <source>
        <dbReference type="WBParaSite" id="ACRNAN_scaffold5390.g11489.t1"/>
    </source>
</evidence>
<sequence length="167" mass="19036">MRDSGYDQVSAVVNRLNAAIDSVSNMFIWVNIDISQPWSKNQNENRVFMNEVVLALFRFNGGFGVISNNNSWSTIFGADYNVTDIAEFLIWVKWNGKQDLTTDWVPFGGWSSPFVHQYAGGITSNNCVPGIKLNYNYFTDANSGPLMNAKVQKSINKRRLHRFNRKQ</sequence>
<dbReference type="Proteomes" id="UP000887540">
    <property type="component" value="Unplaced"/>
</dbReference>